<dbReference type="PANTHER" id="PTHR32083:SF0">
    <property type="entry name" value="CILIA AND FLAGELLA-ASSOCIATED PROTEIN 58"/>
    <property type="match status" value="1"/>
</dbReference>
<evidence type="ECO:0000256" key="2">
    <source>
        <dbReference type="SAM" id="Coils"/>
    </source>
</evidence>
<dbReference type="PANTHER" id="PTHR32083">
    <property type="entry name" value="CILIA AND FLAGELLA-ASSOCIATED PROTEIN 58-RELATED"/>
    <property type="match status" value="1"/>
</dbReference>
<feature type="coiled-coil region" evidence="2">
    <location>
        <begin position="267"/>
        <end position="392"/>
    </location>
</feature>
<name>C5KU34_PERM5</name>
<reference evidence="5 6" key="1">
    <citation type="submission" date="2008-07" db="EMBL/GenBank/DDBJ databases">
        <authorList>
            <person name="El-Sayed N."/>
            <person name="Caler E."/>
            <person name="Inman J."/>
            <person name="Amedeo P."/>
            <person name="Hass B."/>
            <person name="Wortman J."/>
        </authorList>
    </citation>
    <scope>NUCLEOTIDE SEQUENCE [LARGE SCALE GENOMIC DNA]</scope>
    <source>
        <strain evidence="6">ATCC 50983 / TXsc</strain>
    </source>
</reference>
<accession>C5KU34</accession>
<dbReference type="AlphaFoldDB" id="C5KU34"/>
<keyword evidence="1 2" id="KW-0175">Coiled coil</keyword>
<sequence length="828" mass="97245">MNHVILSHSYNNRNKDSNMQQTNTPIFLRISSAFTTESASTLLVATANAAVLKRNLILKPFKVEYERLYMIMKEQNDNHSRLVKTCKELTAEIATSSNKIQSATKVREASAKILEELRKEKTALEDDSKASEERQKKEIENMESSREEAKYLRQQMRQFNDARDAATDEQGTTPFVISQLQVLQKESKQLEDLEKEIATLNRDTSECDSITVALKQQEKETKKKTDNIRESLNKLRTERKESESTLASKRSFTQRQREKRNSTAQEVKQGRLELSRIRIERETAERQLHEIEETLKDEQGTVREMLREEERLDKLYKSVIEEKEKLDRELRKELSKVDKIMQDNADKETEIRTKNEEIDSVNKSIRGLKNLISLCQERTETTKNEIERLDKEKQVNKERLIEQQSANQHSKHRFDARKKRVEDLIKERDLLNKDVLKYAVELSEEHAKYFAALDEVKAREARVSEIEKMVEKEEEKLQQQQALYDSVRADRNLYSKSLIDCNAEIEEMKRKFKIAFHRIEQVNSEVRKKEAKIVNVDLERTRIARGNDRIKESLDSGLERIQGLKCIVDVQKGESEKLKVVMEEAEGEVTNYEKALESVVSERELLEKQLSNREAEVKKMYEKIRLLESDLRQGDTTFNGLLKDRRGVDRQLLALRREINDMKLEVAEGKSLFQQKMRLSKEIQAEVLKCSKLQQELEKPMNIHRWRRLESSDLKTFEALKRIRELQHRLIQAQEKVVEKEKEISKKESEFMSLKTALQRQPGPEIHDQILLLQQAVKDKQGQLTALERSMRGFREQCDENSAEVKRLEKQRKEMNDEFIEKCKDDMA</sequence>
<dbReference type="InterPro" id="IPR049270">
    <property type="entry name" value="CFAP58_CC"/>
</dbReference>
<feature type="compositionally biased region" description="Polar residues" evidence="3">
    <location>
        <begin position="244"/>
        <end position="254"/>
    </location>
</feature>
<protein>
    <recommendedName>
        <fullName evidence="4">Cilia- and flagella-associated protein 58 central coiled coil domain-containing protein</fullName>
    </recommendedName>
</protein>
<evidence type="ECO:0000259" key="4">
    <source>
        <dbReference type="Pfam" id="PF21771"/>
    </source>
</evidence>
<feature type="region of interest" description="Disordered" evidence="3">
    <location>
        <begin position="236"/>
        <end position="267"/>
    </location>
</feature>
<dbReference type="OrthoDB" id="264785at2759"/>
<dbReference type="Pfam" id="PF21771">
    <property type="entry name" value="CFAP58_CC"/>
    <property type="match status" value="1"/>
</dbReference>
<feature type="region of interest" description="Disordered" evidence="3">
    <location>
        <begin position="122"/>
        <end position="147"/>
    </location>
</feature>
<dbReference type="EMBL" id="GG676180">
    <property type="protein sequence ID" value="EER12076.1"/>
    <property type="molecule type" value="Genomic_DNA"/>
</dbReference>
<dbReference type="InParanoid" id="C5KU34"/>
<dbReference type="RefSeq" id="XP_002780281.1">
    <property type="nucleotide sequence ID" value="XM_002780235.1"/>
</dbReference>
<dbReference type="GO" id="GO:0005856">
    <property type="term" value="C:cytoskeleton"/>
    <property type="evidence" value="ECO:0007669"/>
    <property type="project" value="TreeGrafter"/>
</dbReference>
<feature type="coiled-coil region" evidence="2">
    <location>
        <begin position="456"/>
        <end position="539"/>
    </location>
</feature>
<dbReference type="GeneID" id="9060988"/>
<dbReference type="Proteomes" id="UP000007800">
    <property type="component" value="Unassembled WGS sequence"/>
</dbReference>
<organism evidence="6">
    <name type="scientific">Perkinsus marinus (strain ATCC 50983 / TXsc)</name>
    <dbReference type="NCBI Taxonomy" id="423536"/>
    <lineage>
        <taxon>Eukaryota</taxon>
        <taxon>Sar</taxon>
        <taxon>Alveolata</taxon>
        <taxon>Perkinsozoa</taxon>
        <taxon>Perkinsea</taxon>
        <taxon>Perkinsida</taxon>
        <taxon>Perkinsidae</taxon>
        <taxon>Perkinsus</taxon>
    </lineage>
</organism>
<proteinExistence type="predicted"/>
<evidence type="ECO:0000256" key="1">
    <source>
        <dbReference type="ARBA" id="ARBA00023054"/>
    </source>
</evidence>
<dbReference type="SUPFAM" id="SSF57997">
    <property type="entry name" value="Tropomyosin"/>
    <property type="match status" value="1"/>
</dbReference>
<dbReference type="OMA" id="MSLKMIN"/>
<evidence type="ECO:0000313" key="5">
    <source>
        <dbReference type="EMBL" id="EER12076.1"/>
    </source>
</evidence>
<feature type="coiled-coil region" evidence="2">
    <location>
        <begin position="575"/>
        <end position="696"/>
    </location>
</feature>
<feature type="coiled-coil region" evidence="2">
    <location>
        <begin position="723"/>
        <end position="750"/>
    </location>
</feature>
<evidence type="ECO:0000256" key="3">
    <source>
        <dbReference type="SAM" id="MobiDB-lite"/>
    </source>
</evidence>
<evidence type="ECO:0000313" key="6">
    <source>
        <dbReference type="Proteomes" id="UP000007800"/>
    </source>
</evidence>
<feature type="coiled-coil region" evidence="2">
    <location>
        <begin position="777"/>
        <end position="825"/>
    </location>
</feature>
<feature type="domain" description="Cilia- and flagella-associated protein 58 central coiled coil" evidence="4">
    <location>
        <begin position="437"/>
        <end position="658"/>
    </location>
</feature>
<gene>
    <name evidence="5" type="ORF">Pmar_PMAR019181</name>
</gene>
<keyword evidence="6" id="KW-1185">Reference proteome</keyword>